<evidence type="ECO:0000256" key="1">
    <source>
        <dbReference type="SAM" id="Phobius"/>
    </source>
</evidence>
<keyword evidence="3" id="KW-1185">Reference proteome</keyword>
<dbReference type="RefSeq" id="WP_099304933.1">
    <property type="nucleotide sequence ID" value="NZ_PDVP01000002.1"/>
</dbReference>
<evidence type="ECO:0000313" key="3">
    <source>
        <dbReference type="Proteomes" id="UP000221168"/>
    </source>
</evidence>
<organism evidence="2 3">
    <name type="scientific">Zhengella mangrovi</name>
    <dbReference type="NCBI Taxonomy" id="1982044"/>
    <lineage>
        <taxon>Bacteria</taxon>
        <taxon>Pseudomonadati</taxon>
        <taxon>Pseudomonadota</taxon>
        <taxon>Alphaproteobacteria</taxon>
        <taxon>Hyphomicrobiales</taxon>
        <taxon>Notoacmeibacteraceae</taxon>
        <taxon>Zhengella</taxon>
    </lineage>
</organism>
<feature type="transmembrane region" description="Helical" evidence="1">
    <location>
        <begin position="28"/>
        <end position="51"/>
    </location>
</feature>
<feature type="transmembrane region" description="Helical" evidence="1">
    <location>
        <begin position="71"/>
        <end position="93"/>
    </location>
</feature>
<proteinExistence type="predicted"/>
<evidence type="ECO:0000313" key="2">
    <source>
        <dbReference type="EMBL" id="PHP68252.1"/>
    </source>
</evidence>
<comment type="caution">
    <text evidence="2">The sequence shown here is derived from an EMBL/GenBank/DDBJ whole genome shotgun (WGS) entry which is preliminary data.</text>
</comment>
<accession>A0A2G1QRY1</accession>
<dbReference type="Proteomes" id="UP000221168">
    <property type="component" value="Unassembled WGS sequence"/>
</dbReference>
<keyword evidence="1" id="KW-1133">Transmembrane helix</keyword>
<name>A0A2G1QRY1_9HYPH</name>
<reference evidence="2 3" key="1">
    <citation type="submission" date="2017-10" db="EMBL/GenBank/DDBJ databases">
        <title>Sedimentibacterium mangrovi gen. nov., sp. nov., a novel member of family Phyllobacteriacea isolated from mangrove sediment.</title>
        <authorList>
            <person name="Liao H."/>
            <person name="Tian Y."/>
        </authorList>
    </citation>
    <scope>NUCLEOTIDE SEQUENCE [LARGE SCALE GENOMIC DNA]</scope>
    <source>
        <strain evidence="2 3">X9-2-2</strain>
    </source>
</reference>
<gene>
    <name evidence="2" type="ORF">CSC94_06265</name>
</gene>
<sequence>MRMRDTGPAAMPETAAFPLSGILPQRRVVNAAVIMGVVGMTLFIATEAYAAAALSAWAVGGLLHLGQTTTLVIGGLFAIGATAATVASARLAWHAETDPENN</sequence>
<keyword evidence="1" id="KW-0812">Transmembrane</keyword>
<keyword evidence="1" id="KW-0472">Membrane</keyword>
<dbReference type="AlphaFoldDB" id="A0A2G1QRY1"/>
<protein>
    <submittedName>
        <fullName evidence="2">Uncharacterized protein</fullName>
    </submittedName>
</protein>
<dbReference type="EMBL" id="PDVP01000002">
    <property type="protein sequence ID" value="PHP68252.1"/>
    <property type="molecule type" value="Genomic_DNA"/>
</dbReference>